<feature type="compositionally biased region" description="Low complexity" evidence="4">
    <location>
        <begin position="192"/>
        <end position="204"/>
    </location>
</feature>
<evidence type="ECO:0000256" key="1">
    <source>
        <dbReference type="ARBA" id="ARBA00022737"/>
    </source>
</evidence>
<evidence type="ECO:0000313" key="7">
    <source>
        <dbReference type="Proteomes" id="UP000078046"/>
    </source>
</evidence>
<comment type="caution">
    <text evidence="6">The sequence shown here is derived from an EMBL/GenBank/DDBJ whole genome shotgun (WGS) entry which is preliminary data.</text>
</comment>
<dbReference type="GO" id="GO:0006417">
    <property type="term" value="P:regulation of translation"/>
    <property type="evidence" value="ECO:0007669"/>
    <property type="project" value="TreeGrafter"/>
</dbReference>
<feature type="domain" description="RRM" evidence="5">
    <location>
        <begin position="104"/>
        <end position="181"/>
    </location>
</feature>
<keyword evidence="6" id="KW-0687">Ribonucleoprotein</keyword>
<dbReference type="GO" id="GO:0003729">
    <property type="term" value="F:mRNA binding"/>
    <property type="evidence" value="ECO:0007669"/>
    <property type="project" value="TreeGrafter"/>
</dbReference>
<dbReference type="Gene3D" id="3.30.70.330">
    <property type="match status" value="2"/>
</dbReference>
<dbReference type="SMART" id="SM00360">
    <property type="entry name" value="RRM"/>
    <property type="match status" value="2"/>
</dbReference>
<dbReference type="Proteomes" id="UP000078046">
    <property type="component" value="Unassembled WGS sequence"/>
</dbReference>
<evidence type="ECO:0000256" key="3">
    <source>
        <dbReference type="PROSITE-ProRule" id="PRU00176"/>
    </source>
</evidence>
<feature type="region of interest" description="Disordered" evidence="4">
    <location>
        <begin position="182"/>
        <end position="292"/>
    </location>
</feature>
<dbReference type="EMBL" id="LWCA01000771">
    <property type="protein sequence ID" value="OAF67003.1"/>
    <property type="molecule type" value="Genomic_DNA"/>
</dbReference>
<dbReference type="Pfam" id="PF00076">
    <property type="entry name" value="RRM_1"/>
    <property type="match status" value="2"/>
</dbReference>
<evidence type="ECO:0000313" key="6">
    <source>
        <dbReference type="EMBL" id="OAF67003.1"/>
    </source>
</evidence>
<keyword evidence="7" id="KW-1185">Reference proteome</keyword>
<dbReference type="PANTHER" id="PTHR48032">
    <property type="entry name" value="RNA-BINDING PROTEIN MUSASHI HOMOLOG RBP6"/>
    <property type="match status" value="1"/>
</dbReference>
<dbReference type="InterPro" id="IPR012677">
    <property type="entry name" value="Nucleotide-bd_a/b_plait_sf"/>
</dbReference>
<protein>
    <submittedName>
        <fullName evidence="6">Heterogeneous nuclear ribonucleoprotein A0</fullName>
    </submittedName>
</protein>
<reference evidence="6 7" key="1">
    <citation type="submission" date="2016-04" db="EMBL/GenBank/DDBJ databases">
        <title>The genome of Intoshia linei affirms orthonectids as highly simplified spiralians.</title>
        <authorList>
            <person name="Mikhailov K.V."/>
            <person name="Slusarev G.S."/>
            <person name="Nikitin M.A."/>
            <person name="Logacheva M.D."/>
            <person name="Penin A."/>
            <person name="Aleoshin V."/>
            <person name="Panchin Y.V."/>
        </authorList>
    </citation>
    <scope>NUCLEOTIDE SEQUENCE [LARGE SCALE GENOMIC DNA]</scope>
    <source>
        <strain evidence="6">Intl2013</strain>
        <tissue evidence="6">Whole animal</tissue>
    </source>
</reference>
<feature type="domain" description="RRM" evidence="5">
    <location>
        <begin position="13"/>
        <end position="87"/>
    </location>
</feature>
<dbReference type="OrthoDB" id="1875751at2759"/>
<dbReference type="InterPro" id="IPR000504">
    <property type="entry name" value="RRM_dom"/>
</dbReference>
<dbReference type="PANTHER" id="PTHR48032:SF6">
    <property type="entry name" value="RNA-BINDING (RRM_RBD_RNP MOTIFS) FAMILY PROTEIN"/>
    <property type="match status" value="1"/>
</dbReference>
<evidence type="ECO:0000256" key="4">
    <source>
        <dbReference type="SAM" id="MobiDB-lite"/>
    </source>
</evidence>
<proteinExistence type="predicted"/>
<keyword evidence="2 3" id="KW-0694">RNA-binding</keyword>
<dbReference type="GO" id="GO:1990904">
    <property type="term" value="C:ribonucleoprotein complex"/>
    <property type="evidence" value="ECO:0007669"/>
    <property type="project" value="UniProtKB-KW"/>
</dbReference>
<sequence length="292" mass="33910">MADSKSQNVEQMKKLFVHSFPIESTEEELKQFFSQYGEVEEFIVIRDKITKKSKRFGFCKFASVEGIDNVQSQRPINFKDAILDTRRAAPKGMEHDSITKQKINRLYVSGIREDIESEDLNAYFSNHGKIVKIDVMVSQETGKKRGFGFIEFDDFDTVDKMCLMRSHMIKNYRCDVKKAIPKESMTKGPGQRSDNGNRSYNNNGGRDRSFNNSGYGNREQYAPRPSYDQYNQGRQEYAPAPYEQQPAYAPDAYSNRYQYRGPANPPQYDNDANGYDEYAQAQPQRHNPYKRY</sequence>
<feature type="compositionally biased region" description="Low complexity" evidence="4">
    <location>
        <begin position="235"/>
        <end position="250"/>
    </location>
</feature>
<dbReference type="SUPFAM" id="SSF54928">
    <property type="entry name" value="RNA-binding domain, RBD"/>
    <property type="match status" value="2"/>
</dbReference>
<dbReference type="PROSITE" id="PS50102">
    <property type="entry name" value="RRM"/>
    <property type="match status" value="2"/>
</dbReference>
<dbReference type="AlphaFoldDB" id="A0A177B055"/>
<accession>A0A177B055</accession>
<gene>
    <name evidence="6" type="ORF">A3Q56_05274</name>
</gene>
<name>A0A177B055_9BILA</name>
<dbReference type="InterPro" id="IPR035979">
    <property type="entry name" value="RBD_domain_sf"/>
</dbReference>
<evidence type="ECO:0000256" key="2">
    <source>
        <dbReference type="ARBA" id="ARBA00022884"/>
    </source>
</evidence>
<organism evidence="6 7">
    <name type="scientific">Intoshia linei</name>
    <dbReference type="NCBI Taxonomy" id="1819745"/>
    <lineage>
        <taxon>Eukaryota</taxon>
        <taxon>Metazoa</taxon>
        <taxon>Spiralia</taxon>
        <taxon>Lophotrochozoa</taxon>
        <taxon>Mesozoa</taxon>
        <taxon>Orthonectida</taxon>
        <taxon>Rhopaluridae</taxon>
        <taxon>Intoshia</taxon>
    </lineage>
</organism>
<keyword evidence="1" id="KW-0677">Repeat</keyword>
<evidence type="ECO:0000259" key="5">
    <source>
        <dbReference type="PROSITE" id="PS50102"/>
    </source>
</evidence>